<dbReference type="Pfam" id="PF12833">
    <property type="entry name" value="HTH_18"/>
    <property type="match status" value="1"/>
</dbReference>
<dbReference type="PANTHER" id="PTHR43280:SF32">
    <property type="entry name" value="TRANSCRIPTIONAL REGULATORY PROTEIN"/>
    <property type="match status" value="1"/>
</dbReference>
<evidence type="ECO:0000313" key="5">
    <source>
        <dbReference type="EMBL" id="MBU3857363.1"/>
    </source>
</evidence>
<reference evidence="5" key="2">
    <citation type="submission" date="2021-04" db="EMBL/GenBank/DDBJ databases">
        <authorList>
            <person name="Gilroy R."/>
        </authorList>
    </citation>
    <scope>NUCLEOTIDE SEQUENCE</scope>
    <source>
        <strain evidence="5">8470</strain>
    </source>
</reference>
<sequence length="299" mass="34787">MEKKIMERSLNDDKAKEGVIYYDDRLALIDNISNPKMQKRQEVIKVNVFISLLCLRGSVSISINGEKKTLKTNELLICRPNIIIGNSEPDTDVEFRGICLSPEYIKQMTLISRSTWNAQQFFEKNPILSLRSEEVTLFNQYYDLLRSKLTNAACKHGREVTDALLRAFMYEFHDVLERFIEIKPHGYTSAENLFFAFTELIASSYPKSRSVAWYADKLHITPKYLSAICKETSEHTASEIINQYVVTDIKQLLNRTDMSIKEVSNELDFPNLSFFGKYVKRYFGCSPREYRDKLSQKFE</sequence>
<dbReference type="InterPro" id="IPR009057">
    <property type="entry name" value="Homeodomain-like_sf"/>
</dbReference>
<organism evidence="5 6">
    <name type="scientific">Candidatus Phocaeicola excrementipullorum</name>
    <dbReference type="NCBI Taxonomy" id="2838731"/>
    <lineage>
        <taxon>Bacteria</taxon>
        <taxon>Pseudomonadati</taxon>
        <taxon>Bacteroidota</taxon>
        <taxon>Bacteroidia</taxon>
        <taxon>Bacteroidales</taxon>
        <taxon>Bacteroidaceae</taxon>
        <taxon>Phocaeicola</taxon>
    </lineage>
</organism>
<evidence type="ECO:0000259" key="4">
    <source>
        <dbReference type="PROSITE" id="PS01124"/>
    </source>
</evidence>
<evidence type="ECO:0000256" key="2">
    <source>
        <dbReference type="ARBA" id="ARBA00023125"/>
    </source>
</evidence>
<feature type="domain" description="HTH araC/xylS-type" evidence="4">
    <location>
        <begin position="195"/>
        <end position="293"/>
    </location>
</feature>
<dbReference type="AlphaFoldDB" id="A0A948TPU5"/>
<protein>
    <submittedName>
        <fullName evidence="5">Helix-turn-helix domain-containing protein</fullName>
    </submittedName>
</protein>
<comment type="caution">
    <text evidence="5">The sequence shown here is derived from an EMBL/GenBank/DDBJ whole genome shotgun (WGS) entry which is preliminary data.</text>
</comment>
<evidence type="ECO:0000256" key="1">
    <source>
        <dbReference type="ARBA" id="ARBA00023015"/>
    </source>
</evidence>
<dbReference type="Proteomes" id="UP000784286">
    <property type="component" value="Unassembled WGS sequence"/>
</dbReference>
<name>A0A948TPU5_9BACT</name>
<dbReference type="PANTHER" id="PTHR43280">
    <property type="entry name" value="ARAC-FAMILY TRANSCRIPTIONAL REGULATOR"/>
    <property type="match status" value="1"/>
</dbReference>
<dbReference type="SUPFAM" id="SSF46689">
    <property type="entry name" value="Homeodomain-like"/>
    <property type="match status" value="1"/>
</dbReference>
<keyword evidence="1" id="KW-0805">Transcription regulation</keyword>
<dbReference type="GO" id="GO:0003700">
    <property type="term" value="F:DNA-binding transcription factor activity"/>
    <property type="evidence" value="ECO:0007669"/>
    <property type="project" value="InterPro"/>
</dbReference>
<gene>
    <name evidence="5" type="ORF">H9928_12685</name>
</gene>
<dbReference type="GO" id="GO:0043565">
    <property type="term" value="F:sequence-specific DNA binding"/>
    <property type="evidence" value="ECO:0007669"/>
    <property type="project" value="InterPro"/>
</dbReference>
<dbReference type="Gene3D" id="1.10.10.60">
    <property type="entry name" value="Homeodomain-like"/>
    <property type="match status" value="1"/>
</dbReference>
<keyword evidence="2" id="KW-0238">DNA-binding</keyword>
<evidence type="ECO:0000256" key="3">
    <source>
        <dbReference type="ARBA" id="ARBA00023163"/>
    </source>
</evidence>
<proteinExistence type="predicted"/>
<dbReference type="EMBL" id="JAHLFJ010000115">
    <property type="protein sequence ID" value="MBU3857363.1"/>
    <property type="molecule type" value="Genomic_DNA"/>
</dbReference>
<dbReference type="PROSITE" id="PS01124">
    <property type="entry name" value="HTH_ARAC_FAMILY_2"/>
    <property type="match status" value="1"/>
</dbReference>
<accession>A0A948TPU5</accession>
<dbReference type="SMART" id="SM00342">
    <property type="entry name" value="HTH_ARAC"/>
    <property type="match status" value="1"/>
</dbReference>
<evidence type="ECO:0000313" key="6">
    <source>
        <dbReference type="Proteomes" id="UP000784286"/>
    </source>
</evidence>
<reference evidence="5" key="1">
    <citation type="journal article" date="2021" name="PeerJ">
        <title>Extensive microbial diversity within the chicken gut microbiome revealed by metagenomics and culture.</title>
        <authorList>
            <person name="Gilroy R."/>
            <person name="Ravi A."/>
            <person name="Getino M."/>
            <person name="Pursley I."/>
            <person name="Horton D.L."/>
            <person name="Alikhan N.F."/>
            <person name="Baker D."/>
            <person name="Gharbi K."/>
            <person name="Hall N."/>
            <person name="Watson M."/>
            <person name="Adriaenssens E.M."/>
            <person name="Foster-Nyarko E."/>
            <person name="Jarju S."/>
            <person name="Secka A."/>
            <person name="Antonio M."/>
            <person name="Oren A."/>
            <person name="Chaudhuri R.R."/>
            <person name="La Ragione R."/>
            <person name="Hildebrand F."/>
            <person name="Pallen M.J."/>
        </authorList>
    </citation>
    <scope>NUCLEOTIDE SEQUENCE</scope>
    <source>
        <strain evidence="5">8470</strain>
    </source>
</reference>
<keyword evidence="3" id="KW-0804">Transcription</keyword>
<dbReference type="InterPro" id="IPR018060">
    <property type="entry name" value="HTH_AraC"/>
</dbReference>